<feature type="domain" description="tRNA ligase kinase" evidence="3">
    <location>
        <begin position="592"/>
        <end position="734"/>
    </location>
</feature>
<dbReference type="PANTHER" id="PTHR32004">
    <property type="entry name" value="TRNA LIGASE"/>
    <property type="match status" value="1"/>
</dbReference>
<dbReference type="Pfam" id="PF08303">
    <property type="entry name" value="tRNA_lig_kinase"/>
    <property type="match status" value="1"/>
</dbReference>
<dbReference type="InParanoid" id="A0A4Q1BGW1"/>
<dbReference type="Pfam" id="PF08302">
    <property type="entry name" value="tRNA_lig_CPD"/>
    <property type="match status" value="1"/>
</dbReference>
<dbReference type="InterPro" id="IPR019039">
    <property type="entry name" value="T4-Rnl1-like_N"/>
</dbReference>
<evidence type="ECO:0000313" key="6">
    <source>
        <dbReference type="Proteomes" id="UP000289152"/>
    </source>
</evidence>
<accession>A0A4Q1BGW1</accession>
<dbReference type="EMBL" id="SDIL01000087">
    <property type="protein sequence ID" value="RXK36802.1"/>
    <property type="molecule type" value="Genomic_DNA"/>
</dbReference>
<feature type="compositionally biased region" description="Polar residues" evidence="1">
    <location>
        <begin position="90"/>
        <end position="108"/>
    </location>
</feature>
<feature type="region of interest" description="Disordered" evidence="1">
    <location>
        <begin position="930"/>
        <end position="962"/>
    </location>
</feature>
<feature type="region of interest" description="Disordered" evidence="1">
    <location>
        <begin position="63"/>
        <end position="109"/>
    </location>
</feature>
<evidence type="ECO:0008006" key="7">
    <source>
        <dbReference type="Google" id="ProtNLM"/>
    </source>
</evidence>
<dbReference type="VEuPathDB" id="FungiDB:TREMEDRAFT_20952"/>
<name>A0A4Q1BGW1_TREME</name>
<dbReference type="FunCoup" id="A0A4Q1BGW1">
    <property type="interactions" value="183"/>
</dbReference>
<gene>
    <name evidence="5" type="ORF">M231_05963</name>
</gene>
<dbReference type="InterPro" id="IPR015965">
    <property type="entry name" value="tRNA_lig_PDEase"/>
</dbReference>
<organism evidence="5 6">
    <name type="scientific">Tremella mesenterica</name>
    <name type="common">Jelly fungus</name>
    <dbReference type="NCBI Taxonomy" id="5217"/>
    <lineage>
        <taxon>Eukaryota</taxon>
        <taxon>Fungi</taxon>
        <taxon>Dikarya</taxon>
        <taxon>Basidiomycota</taxon>
        <taxon>Agaricomycotina</taxon>
        <taxon>Tremellomycetes</taxon>
        <taxon>Tremellales</taxon>
        <taxon>Tremellaceae</taxon>
        <taxon>Tremella</taxon>
    </lineage>
</organism>
<dbReference type="OrthoDB" id="276239at2759"/>
<feature type="domain" description="tRNA ligase phosphodiesterase" evidence="2">
    <location>
        <begin position="745"/>
        <end position="997"/>
    </location>
</feature>
<evidence type="ECO:0000259" key="3">
    <source>
        <dbReference type="Pfam" id="PF08303"/>
    </source>
</evidence>
<evidence type="ECO:0000259" key="2">
    <source>
        <dbReference type="Pfam" id="PF08302"/>
    </source>
</evidence>
<proteinExistence type="predicted"/>
<dbReference type="AlphaFoldDB" id="A0A4Q1BGW1"/>
<feature type="domain" description="T4 RNA ligase 1-like N-terminal" evidence="4">
    <location>
        <begin position="211"/>
        <end position="468"/>
    </location>
</feature>
<dbReference type="Pfam" id="PF09511">
    <property type="entry name" value="RNA_lig_T4_1"/>
    <property type="match status" value="1"/>
</dbReference>
<dbReference type="GO" id="GO:0005524">
    <property type="term" value="F:ATP binding"/>
    <property type="evidence" value="ECO:0007669"/>
    <property type="project" value="InterPro"/>
</dbReference>
<comment type="caution">
    <text evidence="5">The sequence shown here is derived from an EMBL/GenBank/DDBJ whole genome shotgun (WGS) entry which is preliminary data.</text>
</comment>
<protein>
    <recommendedName>
        <fullName evidence="7">tRNA ligase</fullName>
    </recommendedName>
</protein>
<evidence type="ECO:0000313" key="5">
    <source>
        <dbReference type="EMBL" id="RXK36802.1"/>
    </source>
</evidence>
<dbReference type="STRING" id="5217.A0A4Q1BGW1"/>
<sequence>MSPKPSWEVVEKNDTSNVEKGKRFRFEVTVPTLLSALKHISATQPKAIKKNVHLYPPSIYAPQSITLSPHTPPSEDHPLPPTRSSHIDENPSSQSLFGEPCLSTQKTASSKERINVISPICTNTPTDEDEVLGEKTATVNVVETSNDATTIARRGMGNVIENKEEGMENVTIGTSRPTEVTRKDLRTRRITSWKMTEHMYFNINNPFPTMARGLFTEELEEGEEGSPAIREEDKGRERIVGRGYDKFFNIDEVPWTNWETMQDHTEGPYYITLKSNGCLILISAISPEYLLVASKHSLGTTVEVEESEQQTKVHAEEGRKWLRRTLQKSGKTETELAARLWERNLTAVLELCDDSFEEHVIATPVHWTGLHLHGLNTNTATFSSLPPDQVAGMAQEFGFIPTKYIVLPNLSSVRVYTEQVSQSGSWEGEQIEGFVVRCTVKSSPKEEGQPPYSPGTPFFFKVKFEEPYKLYRTWREITRVMLPLLQLSKLSEDNRKQSEVDIWRKVGRKVSRGEEAVYADWVGDMMSDEPSLFDDYDRGVVRVREKFLAWTESEGKEKWELAKKGKYKLKGLRKDKQQAETRIKEGLKKKWIIVPVAVPGCGKTMVGVALKEMFGFTHTQSDDVRSNKTAPTFLKNIADLLKTHDVVYADRNNHIDKHYDELSNITEKHKFLKSFDIHLIAIIWDVTSQPYHRVLRTCSQRVIQRGDNHQTLRPDMTPSAEHEAVVGQFIRNFTLPPKDIFDLLITVPIDSSLEKTLSQIITTLRLPLNLAQPTEEDVKKAVQKAQEYRTTTPFHPPATKVGRPPRYYALAPEISVVNLMDQLFHFLQSEQSDVLVLAREMYQGLKDERALTVNPHITLVHEKTVADETERLGNEIGPHGRLWEVCKIIQGEMRMFKFRFTHLVWNDRVMALAVDSLETEPNIKQVKMDLDGKTPVETGAKQERKEEEHGRGGEGTKEELELPDDVRQALHVTVGVKEGASAFESRALVRMLRETGGSLKTGEVLEEGGQVRWVDIEHLGLGGEGRIRGMF</sequence>
<dbReference type="GO" id="GO:0005634">
    <property type="term" value="C:nucleus"/>
    <property type="evidence" value="ECO:0007669"/>
    <property type="project" value="TreeGrafter"/>
</dbReference>
<dbReference type="GO" id="GO:0003972">
    <property type="term" value="F:RNA ligase (ATP) activity"/>
    <property type="evidence" value="ECO:0007669"/>
    <property type="project" value="InterPro"/>
</dbReference>
<dbReference type="SUPFAM" id="SSF52540">
    <property type="entry name" value="P-loop containing nucleoside triphosphate hydrolases"/>
    <property type="match status" value="1"/>
</dbReference>
<dbReference type="PANTHER" id="PTHR32004:SF1">
    <property type="entry name" value="TRNA LIGASE"/>
    <property type="match status" value="1"/>
</dbReference>
<dbReference type="InterPro" id="IPR027417">
    <property type="entry name" value="P-loop_NTPase"/>
</dbReference>
<evidence type="ECO:0000256" key="1">
    <source>
        <dbReference type="SAM" id="MobiDB-lite"/>
    </source>
</evidence>
<keyword evidence="6" id="KW-1185">Reference proteome</keyword>
<evidence type="ECO:0000259" key="4">
    <source>
        <dbReference type="Pfam" id="PF09511"/>
    </source>
</evidence>
<dbReference type="Gene3D" id="3.40.50.300">
    <property type="entry name" value="P-loop containing nucleotide triphosphate hydrolases"/>
    <property type="match status" value="1"/>
</dbReference>
<dbReference type="InterPro" id="IPR015966">
    <property type="entry name" value="tRNA_lig_kin_fungi"/>
</dbReference>
<dbReference type="GO" id="GO:0006388">
    <property type="term" value="P:tRNA splicing, via endonucleolytic cleavage and ligation"/>
    <property type="evidence" value="ECO:0007669"/>
    <property type="project" value="InterPro"/>
</dbReference>
<dbReference type="Proteomes" id="UP000289152">
    <property type="component" value="Unassembled WGS sequence"/>
</dbReference>
<reference evidence="5 6" key="1">
    <citation type="submission" date="2016-06" db="EMBL/GenBank/DDBJ databases">
        <title>Evolution of pathogenesis and genome organization in the Tremellales.</title>
        <authorList>
            <person name="Cuomo C."/>
            <person name="Litvintseva A."/>
            <person name="Heitman J."/>
            <person name="Chen Y."/>
            <person name="Sun S."/>
            <person name="Springer D."/>
            <person name="Dromer F."/>
            <person name="Young S."/>
            <person name="Zeng Q."/>
            <person name="Chapman S."/>
            <person name="Gujja S."/>
            <person name="Saif S."/>
            <person name="Birren B."/>
        </authorList>
    </citation>
    <scope>NUCLEOTIDE SEQUENCE [LARGE SCALE GENOMIC DNA]</scope>
    <source>
        <strain evidence="5 6">ATCC 28783</strain>
    </source>
</reference>